<proteinExistence type="predicted"/>
<name>A0A6J5TEH6_PRUAR</name>
<dbReference type="PROSITE" id="PS51257">
    <property type="entry name" value="PROKAR_LIPOPROTEIN"/>
    <property type="match status" value="1"/>
</dbReference>
<dbReference type="Proteomes" id="UP000507222">
    <property type="component" value="Unassembled WGS sequence"/>
</dbReference>
<sequence length="105" mass="10550">MKLKCHVGGGAVGVGVMSGMGNAGGGSSGSCRGSAIGSGGGWLGGRVVMVAWHYQWWKQGKGSGNGGASSRDEQWRGGGASGANWRGWLVPSQRAVVMAAVACLW</sequence>
<evidence type="ECO:0000313" key="2">
    <source>
        <dbReference type="EMBL" id="CAB4262323.1"/>
    </source>
</evidence>
<feature type="region of interest" description="Disordered" evidence="1">
    <location>
        <begin position="60"/>
        <end position="79"/>
    </location>
</feature>
<gene>
    <name evidence="2" type="ORF">CURHAP_LOCUS1519</name>
</gene>
<dbReference type="AlphaFoldDB" id="A0A6J5TEH6"/>
<evidence type="ECO:0000256" key="1">
    <source>
        <dbReference type="SAM" id="MobiDB-lite"/>
    </source>
</evidence>
<accession>A0A6J5TEH6</accession>
<protein>
    <submittedName>
        <fullName evidence="2">Uncharacterized protein</fullName>
    </submittedName>
</protein>
<evidence type="ECO:0000313" key="3">
    <source>
        <dbReference type="Proteomes" id="UP000507222"/>
    </source>
</evidence>
<reference evidence="2 3" key="1">
    <citation type="submission" date="2020-05" db="EMBL/GenBank/DDBJ databases">
        <authorList>
            <person name="Campoy J."/>
            <person name="Schneeberger K."/>
            <person name="Spophaly S."/>
        </authorList>
    </citation>
    <scope>NUCLEOTIDE SEQUENCE [LARGE SCALE GENOMIC DNA]</scope>
    <source>
        <strain evidence="2">PruArmRojPasFocal</strain>
    </source>
</reference>
<dbReference type="EMBL" id="CAEKDK010000001">
    <property type="protein sequence ID" value="CAB4262323.1"/>
    <property type="molecule type" value="Genomic_DNA"/>
</dbReference>
<organism evidence="2 3">
    <name type="scientific">Prunus armeniaca</name>
    <name type="common">Apricot</name>
    <name type="synonym">Armeniaca vulgaris</name>
    <dbReference type="NCBI Taxonomy" id="36596"/>
    <lineage>
        <taxon>Eukaryota</taxon>
        <taxon>Viridiplantae</taxon>
        <taxon>Streptophyta</taxon>
        <taxon>Embryophyta</taxon>
        <taxon>Tracheophyta</taxon>
        <taxon>Spermatophyta</taxon>
        <taxon>Magnoliopsida</taxon>
        <taxon>eudicotyledons</taxon>
        <taxon>Gunneridae</taxon>
        <taxon>Pentapetalae</taxon>
        <taxon>rosids</taxon>
        <taxon>fabids</taxon>
        <taxon>Rosales</taxon>
        <taxon>Rosaceae</taxon>
        <taxon>Amygdaloideae</taxon>
        <taxon>Amygdaleae</taxon>
        <taxon>Prunus</taxon>
    </lineage>
</organism>